<protein>
    <submittedName>
        <fullName evidence="1">Uncharacterized protein</fullName>
    </submittedName>
</protein>
<name>A0A1F6ERC3_9BACT</name>
<dbReference type="AlphaFoldDB" id="A0A1F6ERC3"/>
<gene>
    <name evidence="1" type="ORF">A3A34_01660</name>
</gene>
<reference evidence="1 2" key="1">
    <citation type="journal article" date="2016" name="Nat. Commun.">
        <title>Thousands of microbial genomes shed light on interconnected biogeochemical processes in an aquifer system.</title>
        <authorList>
            <person name="Anantharaman K."/>
            <person name="Brown C.T."/>
            <person name="Hug L.A."/>
            <person name="Sharon I."/>
            <person name="Castelle C.J."/>
            <person name="Probst A.J."/>
            <person name="Thomas B.C."/>
            <person name="Singh A."/>
            <person name="Wilkins M.J."/>
            <person name="Karaoz U."/>
            <person name="Brodie E.L."/>
            <person name="Williams K.H."/>
            <person name="Hubbard S.S."/>
            <person name="Banfield J.F."/>
        </authorList>
    </citation>
    <scope>NUCLEOTIDE SEQUENCE [LARGE SCALE GENOMIC DNA]</scope>
</reference>
<accession>A0A1F6ERC3</accession>
<sequence>MLALLATPAFASAQDATQPPTPATEDYQFQREGIFGCNQTGSYSMSVGALAARGSIYVPVNDAAVTLNTGYLIYKECVLDGVIKRQVESLTSGLAKKRITDAVSGRGGNPQYVQNIRYELLEEESKGFVQLLKSEEYLSPLCSTFKDKVRPAIARNYYMTTQKTNSAFACTITCSDADRRAFLDGDMTKCGGLSGLMEYGLNPANHELGAFILARENVEMQLTQLEQNVRQEWDWGDGFYAQKDDLDNPFTANIVTPSMLIARSLWVTLDSGRKQLESATEIDQIVSALFSGLSTQASTDTRGLYGLTQSLGGQPSYLDRMAAESGQGLRNAVANVAIGILNAARQIETAFWEAKRKIAQTLTSLVNQLRSAERQCWNLIIDRVCATPVSGGKCQTVGGGTLNVATSTAESQAVIDAQVSPVAVQVANDVQASEKAVQLINQLIAGVTNTSSVTNQRLALEQLDSLVAQKLLHNQYDLVAAQKQLEDVNSAVKSLVEDTIVAWADSTDPTIGWCNVNNQSVLDMWIDRWKTQ</sequence>
<dbReference type="EMBL" id="MFLU01000002">
    <property type="protein sequence ID" value="OGG76177.1"/>
    <property type="molecule type" value="Genomic_DNA"/>
</dbReference>
<evidence type="ECO:0000313" key="2">
    <source>
        <dbReference type="Proteomes" id="UP000178587"/>
    </source>
</evidence>
<comment type="caution">
    <text evidence="1">The sequence shown here is derived from an EMBL/GenBank/DDBJ whole genome shotgun (WGS) entry which is preliminary data.</text>
</comment>
<dbReference type="Proteomes" id="UP000178587">
    <property type="component" value="Unassembled WGS sequence"/>
</dbReference>
<organism evidence="1 2">
    <name type="scientific">Candidatus Kaiserbacteria bacterium RIFCSPLOWO2_01_FULL_50_24</name>
    <dbReference type="NCBI Taxonomy" id="1798507"/>
    <lineage>
        <taxon>Bacteria</taxon>
        <taxon>Candidatus Kaiseribacteriota</taxon>
    </lineage>
</organism>
<proteinExistence type="predicted"/>
<dbReference type="STRING" id="1798507.A3A34_01660"/>
<evidence type="ECO:0000313" key="1">
    <source>
        <dbReference type="EMBL" id="OGG76177.1"/>
    </source>
</evidence>